<feature type="repeat" description="PPR" evidence="1">
    <location>
        <begin position="9"/>
        <end position="43"/>
    </location>
</feature>
<keyword evidence="3" id="KW-1185">Reference proteome</keyword>
<dbReference type="Proteomes" id="UP001529510">
    <property type="component" value="Unassembled WGS sequence"/>
</dbReference>
<dbReference type="PANTHER" id="PTHR46669:SF1">
    <property type="entry name" value="LEUCINE-RICH PPR MOTIF-CONTAINING PROTEIN, MITOCHONDRIAL"/>
    <property type="match status" value="1"/>
</dbReference>
<protein>
    <recommendedName>
        <fullName evidence="4">Pentatricopeptide repeat-containing protein</fullName>
    </recommendedName>
</protein>
<dbReference type="Pfam" id="PF13812">
    <property type="entry name" value="PPR_3"/>
    <property type="match status" value="1"/>
</dbReference>
<dbReference type="EMBL" id="JAMKFB020000013">
    <property type="protein sequence ID" value="KAL0177792.1"/>
    <property type="molecule type" value="Genomic_DNA"/>
</dbReference>
<organism evidence="2 3">
    <name type="scientific">Cirrhinus mrigala</name>
    <name type="common">Mrigala</name>
    <dbReference type="NCBI Taxonomy" id="683832"/>
    <lineage>
        <taxon>Eukaryota</taxon>
        <taxon>Metazoa</taxon>
        <taxon>Chordata</taxon>
        <taxon>Craniata</taxon>
        <taxon>Vertebrata</taxon>
        <taxon>Euteleostomi</taxon>
        <taxon>Actinopterygii</taxon>
        <taxon>Neopterygii</taxon>
        <taxon>Teleostei</taxon>
        <taxon>Ostariophysi</taxon>
        <taxon>Cypriniformes</taxon>
        <taxon>Cyprinidae</taxon>
        <taxon>Labeoninae</taxon>
        <taxon>Labeonini</taxon>
        <taxon>Cirrhinus</taxon>
    </lineage>
</organism>
<dbReference type="InterPro" id="IPR002885">
    <property type="entry name" value="PPR_rpt"/>
</dbReference>
<accession>A0ABD0PVJ0</accession>
<dbReference type="PROSITE" id="PS51375">
    <property type="entry name" value="PPR"/>
    <property type="match status" value="1"/>
</dbReference>
<proteinExistence type="predicted"/>
<dbReference type="Gene3D" id="1.25.40.10">
    <property type="entry name" value="Tetratricopeptide repeat domain"/>
    <property type="match status" value="1"/>
</dbReference>
<dbReference type="NCBIfam" id="TIGR00756">
    <property type="entry name" value="PPR"/>
    <property type="match status" value="1"/>
</dbReference>
<comment type="caution">
    <text evidence="2">The sequence shown here is derived from an EMBL/GenBank/DDBJ whole genome shotgun (WGS) entry which is preliminary data.</text>
</comment>
<sequence length="66" mass="6980">MKSKDLPITEAVFNSLVTGHARAGDMDSSEGILSVMKGAGIEPGPDTYLSLLNVYAEKGDIAKIKQ</sequence>
<evidence type="ECO:0000313" key="3">
    <source>
        <dbReference type="Proteomes" id="UP001529510"/>
    </source>
</evidence>
<name>A0ABD0PVJ0_CIRMR</name>
<dbReference type="InterPro" id="IPR033490">
    <property type="entry name" value="LRP130"/>
</dbReference>
<dbReference type="PANTHER" id="PTHR46669">
    <property type="entry name" value="LEUCINE-RICH PPR MOTIF-CONTAINING PROTEIN, MITOCHONDRIAL"/>
    <property type="match status" value="1"/>
</dbReference>
<dbReference type="AlphaFoldDB" id="A0ABD0PVJ0"/>
<evidence type="ECO:0000256" key="1">
    <source>
        <dbReference type="PROSITE-ProRule" id="PRU00708"/>
    </source>
</evidence>
<evidence type="ECO:0000313" key="2">
    <source>
        <dbReference type="EMBL" id="KAL0177792.1"/>
    </source>
</evidence>
<gene>
    <name evidence="2" type="ORF">M9458_026686</name>
</gene>
<feature type="non-terminal residue" evidence="2">
    <location>
        <position position="66"/>
    </location>
</feature>
<dbReference type="InterPro" id="IPR011990">
    <property type="entry name" value="TPR-like_helical_dom_sf"/>
</dbReference>
<evidence type="ECO:0008006" key="4">
    <source>
        <dbReference type="Google" id="ProtNLM"/>
    </source>
</evidence>
<reference evidence="2 3" key="1">
    <citation type="submission" date="2024-05" db="EMBL/GenBank/DDBJ databases">
        <title>Genome sequencing and assembly of Indian major carp, Cirrhinus mrigala (Hamilton, 1822).</title>
        <authorList>
            <person name="Mohindra V."/>
            <person name="Chowdhury L.M."/>
            <person name="Lal K."/>
            <person name="Jena J.K."/>
        </authorList>
    </citation>
    <scope>NUCLEOTIDE SEQUENCE [LARGE SCALE GENOMIC DNA]</scope>
    <source>
        <strain evidence="2">CM1030</strain>
        <tissue evidence="2">Blood</tissue>
    </source>
</reference>